<dbReference type="HOGENOM" id="CLU_1808139_0_0_1"/>
<sequence>MPGRVRVYEDSGDVNPSIFSLKLRNEALILYAKLLNPFYAMAARQDPEDIPLLNPERAGKMMQAANEFDGVANELDGNASTSMRRAAELIREAFQYPTAPVRPIAGLQPANPPQQEDLQAMAAMTISFEHNDPEGHVTDTTLI</sequence>
<protein>
    <submittedName>
        <fullName evidence="1">Uncharacterized protein</fullName>
    </submittedName>
</protein>
<dbReference type="EMBL" id="GL732535">
    <property type="protein sequence ID" value="EFX84141.1"/>
    <property type="molecule type" value="Genomic_DNA"/>
</dbReference>
<accession>E9G972</accession>
<gene>
    <name evidence="1" type="ORF">DAPPUDRAFT_239395</name>
</gene>
<dbReference type="AlphaFoldDB" id="E9G972"/>
<evidence type="ECO:0000313" key="2">
    <source>
        <dbReference type="Proteomes" id="UP000000305"/>
    </source>
</evidence>
<dbReference type="KEGG" id="dpx:DAPPUDRAFT_239395"/>
<organism evidence="1 2">
    <name type="scientific">Daphnia pulex</name>
    <name type="common">Water flea</name>
    <dbReference type="NCBI Taxonomy" id="6669"/>
    <lineage>
        <taxon>Eukaryota</taxon>
        <taxon>Metazoa</taxon>
        <taxon>Ecdysozoa</taxon>
        <taxon>Arthropoda</taxon>
        <taxon>Crustacea</taxon>
        <taxon>Branchiopoda</taxon>
        <taxon>Diplostraca</taxon>
        <taxon>Cladocera</taxon>
        <taxon>Anomopoda</taxon>
        <taxon>Daphniidae</taxon>
        <taxon>Daphnia</taxon>
    </lineage>
</organism>
<evidence type="ECO:0000313" key="1">
    <source>
        <dbReference type="EMBL" id="EFX84141.1"/>
    </source>
</evidence>
<reference evidence="1 2" key="1">
    <citation type="journal article" date="2011" name="Science">
        <title>The ecoresponsive genome of Daphnia pulex.</title>
        <authorList>
            <person name="Colbourne J.K."/>
            <person name="Pfrender M.E."/>
            <person name="Gilbert D."/>
            <person name="Thomas W.K."/>
            <person name="Tucker A."/>
            <person name="Oakley T.H."/>
            <person name="Tokishita S."/>
            <person name="Aerts A."/>
            <person name="Arnold G.J."/>
            <person name="Basu M.K."/>
            <person name="Bauer D.J."/>
            <person name="Caceres C.E."/>
            <person name="Carmel L."/>
            <person name="Casola C."/>
            <person name="Choi J.H."/>
            <person name="Detter J.C."/>
            <person name="Dong Q."/>
            <person name="Dusheyko S."/>
            <person name="Eads B.D."/>
            <person name="Frohlich T."/>
            <person name="Geiler-Samerotte K.A."/>
            <person name="Gerlach D."/>
            <person name="Hatcher P."/>
            <person name="Jogdeo S."/>
            <person name="Krijgsveld J."/>
            <person name="Kriventseva E.V."/>
            <person name="Kultz D."/>
            <person name="Laforsch C."/>
            <person name="Lindquist E."/>
            <person name="Lopez J."/>
            <person name="Manak J.R."/>
            <person name="Muller J."/>
            <person name="Pangilinan J."/>
            <person name="Patwardhan R.P."/>
            <person name="Pitluck S."/>
            <person name="Pritham E.J."/>
            <person name="Rechtsteiner A."/>
            <person name="Rho M."/>
            <person name="Rogozin I.B."/>
            <person name="Sakarya O."/>
            <person name="Salamov A."/>
            <person name="Schaack S."/>
            <person name="Shapiro H."/>
            <person name="Shiga Y."/>
            <person name="Skalitzky C."/>
            <person name="Smith Z."/>
            <person name="Souvorov A."/>
            <person name="Sung W."/>
            <person name="Tang Z."/>
            <person name="Tsuchiya D."/>
            <person name="Tu H."/>
            <person name="Vos H."/>
            <person name="Wang M."/>
            <person name="Wolf Y.I."/>
            <person name="Yamagata H."/>
            <person name="Yamada T."/>
            <person name="Ye Y."/>
            <person name="Shaw J.R."/>
            <person name="Andrews J."/>
            <person name="Crease T.J."/>
            <person name="Tang H."/>
            <person name="Lucas S.M."/>
            <person name="Robertson H.M."/>
            <person name="Bork P."/>
            <person name="Koonin E.V."/>
            <person name="Zdobnov E.M."/>
            <person name="Grigoriev I.V."/>
            <person name="Lynch M."/>
            <person name="Boore J.L."/>
        </authorList>
    </citation>
    <scope>NUCLEOTIDE SEQUENCE [LARGE SCALE GENOMIC DNA]</scope>
</reference>
<dbReference type="Proteomes" id="UP000000305">
    <property type="component" value="Unassembled WGS sequence"/>
</dbReference>
<dbReference type="InParanoid" id="E9G972"/>
<keyword evidence="2" id="KW-1185">Reference proteome</keyword>
<proteinExistence type="predicted"/>
<name>E9G972_DAPPU</name>